<comment type="caution">
    <text evidence="2">The sequence shown here is derived from an EMBL/GenBank/DDBJ whole genome shotgun (WGS) entry which is preliminary data.</text>
</comment>
<gene>
    <name evidence="2" type="ORF">HPB48_011068</name>
</gene>
<evidence type="ECO:0000313" key="3">
    <source>
        <dbReference type="Proteomes" id="UP000821853"/>
    </source>
</evidence>
<dbReference type="EMBL" id="JABSTR010000008">
    <property type="protein sequence ID" value="KAH9377352.1"/>
    <property type="molecule type" value="Genomic_DNA"/>
</dbReference>
<reference evidence="2 3" key="1">
    <citation type="journal article" date="2020" name="Cell">
        <title>Large-Scale Comparative Analyses of Tick Genomes Elucidate Their Genetic Diversity and Vector Capacities.</title>
        <authorList>
            <consortium name="Tick Genome and Microbiome Consortium (TIGMIC)"/>
            <person name="Jia N."/>
            <person name="Wang J."/>
            <person name="Shi W."/>
            <person name="Du L."/>
            <person name="Sun Y."/>
            <person name="Zhan W."/>
            <person name="Jiang J.F."/>
            <person name="Wang Q."/>
            <person name="Zhang B."/>
            <person name="Ji P."/>
            <person name="Bell-Sakyi L."/>
            <person name="Cui X.M."/>
            <person name="Yuan T.T."/>
            <person name="Jiang B.G."/>
            <person name="Yang W.F."/>
            <person name="Lam T.T."/>
            <person name="Chang Q.C."/>
            <person name="Ding S.J."/>
            <person name="Wang X.J."/>
            <person name="Zhu J.G."/>
            <person name="Ruan X.D."/>
            <person name="Zhao L."/>
            <person name="Wei J.T."/>
            <person name="Ye R.Z."/>
            <person name="Que T.C."/>
            <person name="Du C.H."/>
            <person name="Zhou Y.H."/>
            <person name="Cheng J.X."/>
            <person name="Dai P.F."/>
            <person name="Guo W.B."/>
            <person name="Han X.H."/>
            <person name="Huang E.J."/>
            <person name="Li L.F."/>
            <person name="Wei W."/>
            <person name="Gao Y.C."/>
            <person name="Liu J.Z."/>
            <person name="Shao H.Z."/>
            <person name="Wang X."/>
            <person name="Wang C.C."/>
            <person name="Yang T.C."/>
            <person name="Huo Q.B."/>
            <person name="Li W."/>
            <person name="Chen H.Y."/>
            <person name="Chen S.E."/>
            <person name="Zhou L.G."/>
            <person name="Ni X.B."/>
            <person name="Tian J.H."/>
            <person name="Sheng Y."/>
            <person name="Liu T."/>
            <person name="Pan Y.S."/>
            <person name="Xia L.Y."/>
            <person name="Li J."/>
            <person name="Zhao F."/>
            <person name="Cao W.C."/>
        </authorList>
    </citation>
    <scope>NUCLEOTIDE SEQUENCE [LARGE SCALE GENOMIC DNA]</scope>
    <source>
        <strain evidence="2">HaeL-2018</strain>
    </source>
</reference>
<sequence length="105" mass="11559">MPDIHRDGPPSRTVPAVLQHRVLPQELQNGLVPRVPLRRAKQRAPARPQLEEFMDADDIAAMMNPTDPEETASAAGTSRDSPPDLSLLKGHLDVAWQNIATNPRV</sequence>
<feature type="region of interest" description="Disordered" evidence="1">
    <location>
        <begin position="63"/>
        <end position="86"/>
    </location>
</feature>
<protein>
    <submittedName>
        <fullName evidence="2">Uncharacterized protein</fullName>
    </submittedName>
</protein>
<keyword evidence="3" id="KW-1185">Reference proteome</keyword>
<dbReference type="VEuPathDB" id="VectorBase:HLOH_058787"/>
<dbReference type="Proteomes" id="UP000821853">
    <property type="component" value="Unassembled WGS sequence"/>
</dbReference>
<evidence type="ECO:0000313" key="2">
    <source>
        <dbReference type="EMBL" id="KAH9377352.1"/>
    </source>
</evidence>
<dbReference type="AlphaFoldDB" id="A0A9J6GRK2"/>
<name>A0A9J6GRK2_HAELO</name>
<organism evidence="2 3">
    <name type="scientific">Haemaphysalis longicornis</name>
    <name type="common">Bush tick</name>
    <dbReference type="NCBI Taxonomy" id="44386"/>
    <lineage>
        <taxon>Eukaryota</taxon>
        <taxon>Metazoa</taxon>
        <taxon>Ecdysozoa</taxon>
        <taxon>Arthropoda</taxon>
        <taxon>Chelicerata</taxon>
        <taxon>Arachnida</taxon>
        <taxon>Acari</taxon>
        <taxon>Parasitiformes</taxon>
        <taxon>Ixodida</taxon>
        <taxon>Ixodoidea</taxon>
        <taxon>Ixodidae</taxon>
        <taxon>Haemaphysalinae</taxon>
        <taxon>Haemaphysalis</taxon>
    </lineage>
</organism>
<proteinExistence type="predicted"/>
<evidence type="ECO:0000256" key="1">
    <source>
        <dbReference type="SAM" id="MobiDB-lite"/>
    </source>
</evidence>
<accession>A0A9J6GRK2</accession>